<dbReference type="EMBL" id="JAUTDP010000008">
    <property type="protein sequence ID" value="KAK3397223.1"/>
    <property type="molecule type" value="Genomic_DNA"/>
</dbReference>
<feature type="region of interest" description="Disordered" evidence="2">
    <location>
        <begin position="121"/>
        <end position="140"/>
    </location>
</feature>
<feature type="compositionally biased region" description="Polar residues" evidence="2">
    <location>
        <begin position="123"/>
        <end position="134"/>
    </location>
</feature>
<dbReference type="SUPFAM" id="SSF51430">
    <property type="entry name" value="NAD(P)-linked oxidoreductase"/>
    <property type="match status" value="1"/>
</dbReference>
<dbReference type="Proteomes" id="UP001281003">
    <property type="component" value="Unassembled WGS sequence"/>
</dbReference>
<dbReference type="AlphaFoldDB" id="A0AAE0UAQ9"/>
<evidence type="ECO:0000313" key="5">
    <source>
        <dbReference type="Proteomes" id="UP001281003"/>
    </source>
</evidence>
<dbReference type="PANTHER" id="PTHR43827:SF8">
    <property type="entry name" value="ALDO_KETO REDUCTASE FAMILY PROTEIN"/>
    <property type="match status" value="1"/>
</dbReference>
<dbReference type="GO" id="GO:0016491">
    <property type="term" value="F:oxidoreductase activity"/>
    <property type="evidence" value="ECO:0007669"/>
    <property type="project" value="UniProtKB-KW"/>
</dbReference>
<keyword evidence="5" id="KW-1185">Reference proteome</keyword>
<organism evidence="4 5">
    <name type="scientific">Sordaria brevicollis</name>
    <dbReference type="NCBI Taxonomy" id="83679"/>
    <lineage>
        <taxon>Eukaryota</taxon>
        <taxon>Fungi</taxon>
        <taxon>Dikarya</taxon>
        <taxon>Ascomycota</taxon>
        <taxon>Pezizomycotina</taxon>
        <taxon>Sordariomycetes</taxon>
        <taxon>Sordariomycetidae</taxon>
        <taxon>Sordariales</taxon>
        <taxon>Sordariaceae</taxon>
        <taxon>Sordaria</taxon>
    </lineage>
</organism>
<sequence>MALRLKRGQSLCCFPVPLPQLRAFASTSSATTKLLPLLPLLPYRPLVRPSPNRPAHANKNTHQNGLSLHQRQTNSSITNSIPCCCYYHSSTRKANTQVCVEARSASSPIWSSIATRQLRGARSKSTMASDSSAGSDPLHPKVNMPRMVYGTAWKKNRTADLVYQAIKEGFRGIDTAAMKRHYSEELTGEGIRRAIKDGIVTREELYVQTKYTPHDDAFLAEPALYPTITSQVLASVKSSLRNLAHSESDDKDETSYIDCLIMHSPFPDPVSTLEAWTALQSFVPHRIRSLGISNITLPELQYLVADPHVTVYPTVIQNRFRRAERRWDYELRRWCANQNSTRWKGEKRTRYQGFWTLTGNRGDWPTQKFVRDLAVAVPKTVQEVEALEAEAATATATATAAAAAAEETEEQKEGAGRGLVDGEAEAGTGDDVLGKSGDAELGISLEAAWYALIILGADVVVLNGTTSQQHMREDLECLERVDRWRKTPQGKKVWYECFEGFKALVGMPPPPS</sequence>
<gene>
    <name evidence="4" type="ORF">B0T20DRAFT_508360</name>
</gene>
<reference evidence="4" key="2">
    <citation type="submission" date="2023-07" db="EMBL/GenBank/DDBJ databases">
        <authorList>
            <consortium name="Lawrence Berkeley National Laboratory"/>
            <person name="Haridas S."/>
            <person name="Hensen N."/>
            <person name="Bonometti L."/>
            <person name="Westerberg I."/>
            <person name="Brannstrom I.O."/>
            <person name="Guillou S."/>
            <person name="Cros-Aarteil S."/>
            <person name="Calhoun S."/>
            <person name="Kuo A."/>
            <person name="Mondo S."/>
            <person name="Pangilinan J."/>
            <person name="Riley R."/>
            <person name="LaButti K."/>
            <person name="Andreopoulos B."/>
            <person name="Lipzen A."/>
            <person name="Chen C."/>
            <person name="Yanf M."/>
            <person name="Daum C."/>
            <person name="Ng V."/>
            <person name="Clum A."/>
            <person name="Steindorff A."/>
            <person name="Ohm R."/>
            <person name="Martin F."/>
            <person name="Silar P."/>
            <person name="Natvig D."/>
            <person name="Lalanne C."/>
            <person name="Gautier V."/>
            <person name="Ament-velasquez S.L."/>
            <person name="Kruys A."/>
            <person name="Hutchinson M.I."/>
            <person name="Powell A.J."/>
            <person name="Barry K."/>
            <person name="Miller A.N."/>
            <person name="Grigoriev I.V."/>
            <person name="Debuchy R."/>
            <person name="Gladieux P."/>
            <person name="Thoren M.H."/>
            <person name="Johannesson H."/>
        </authorList>
    </citation>
    <scope>NUCLEOTIDE SEQUENCE</scope>
    <source>
        <strain evidence="4">FGSC 1904</strain>
    </source>
</reference>
<name>A0AAE0UAQ9_SORBR</name>
<accession>A0AAE0UAQ9</accession>
<dbReference type="InterPro" id="IPR023210">
    <property type="entry name" value="NADP_OxRdtase_dom"/>
</dbReference>
<dbReference type="InterPro" id="IPR020471">
    <property type="entry name" value="AKR"/>
</dbReference>
<dbReference type="Gene3D" id="3.20.20.100">
    <property type="entry name" value="NADP-dependent oxidoreductase domain"/>
    <property type="match status" value="1"/>
</dbReference>
<keyword evidence="1" id="KW-0560">Oxidoreductase</keyword>
<evidence type="ECO:0000259" key="3">
    <source>
        <dbReference type="Pfam" id="PF00248"/>
    </source>
</evidence>
<protein>
    <submittedName>
        <fullName evidence="4">NADP-dependent oxidoreductase domain-containing protein</fullName>
    </submittedName>
</protein>
<dbReference type="InterPro" id="IPR036812">
    <property type="entry name" value="NAD(P)_OxRdtase_dom_sf"/>
</dbReference>
<evidence type="ECO:0000256" key="2">
    <source>
        <dbReference type="SAM" id="MobiDB-lite"/>
    </source>
</evidence>
<feature type="region of interest" description="Disordered" evidence="2">
    <location>
        <begin position="398"/>
        <end position="433"/>
    </location>
</feature>
<proteinExistence type="predicted"/>
<comment type="caution">
    <text evidence="4">The sequence shown here is derived from an EMBL/GenBank/DDBJ whole genome shotgun (WGS) entry which is preliminary data.</text>
</comment>
<dbReference type="PANTHER" id="PTHR43827">
    <property type="entry name" value="2,5-DIKETO-D-GLUCONIC ACID REDUCTASE"/>
    <property type="match status" value="1"/>
</dbReference>
<dbReference type="Pfam" id="PF00248">
    <property type="entry name" value="Aldo_ket_red"/>
    <property type="match status" value="1"/>
</dbReference>
<evidence type="ECO:0000256" key="1">
    <source>
        <dbReference type="ARBA" id="ARBA00023002"/>
    </source>
</evidence>
<evidence type="ECO:0000313" key="4">
    <source>
        <dbReference type="EMBL" id="KAK3397223.1"/>
    </source>
</evidence>
<reference evidence="4" key="1">
    <citation type="journal article" date="2023" name="Mol. Phylogenet. Evol.">
        <title>Genome-scale phylogeny and comparative genomics of the fungal order Sordariales.</title>
        <authorList>
            <person name="Hensen N."/>
            <person name="Bonometti L."/>
            <person name="Westerberg I."/>
            <person name="Brannstrom I.O."/>
            <person name="Guillou S."/>
            <person name="Cros-Aarteil S."/>
            <person name="Calhoun S."/>
            <person name="Haridas S."/>
            <person name="Kuo A."/>
            <person name="Mondo S."/>
            <person name="Pangilinan J."/>
            <person name="Riley R."/>
            <person name="LaButti K."/>
            <person name="Andreopoulos B."/>
            <person name="Lipzen A."/>
            <person name="Chen C."/>
            <person name="Yan M."/>
            <person name="Daum C."/>
            <person name="Ng V."/>
            <person name="Clum A."/>
            <person name="Steindorff A."/>
            <person name="Ohm R.A."/>
            <person name="Martin F."/>
            <person name="Silar P."/>
            <person name="Natvig D.O."/>
            <person name="Lalanne C."/>
            <person name="Gautier V."/>
            <person name="Ament-Velasquez S.L."/>
            <person name="Kruys A."/>
            <person name="Hutchinson M.I."/>
            <person name="Powell A.J."/>
            <person name="Barry K."/>
            <person name="Miller A.N."/>
            <person name="Grigoriev I.V."/>
            <person name="Debuchy R."/>
            <person name="Gladieux P."/>
            <person name="Hiltunen Thoren M."/>
            <person name="Johannesson H."/>
        </authorList>
    </citation>
    <scope>NUCLEOTIDE SEQUENCE</scope>
    <source>
        <strain evidence="4">FGSC 1904</strain>
    </source>
</reference>
<feature type="domain" description="NADP-dependent oxidoreductase" evidence="3">
    <location>
        <begin position="153"/>
        <end position="339"/>
    </location>
</feature>